<reference evidence="2" key="1">
    <citation type="submission" date="2023-03" db="EMBL/GenBank/DDBJ databases">
        <title>Massive genome expansion in bonnet fungi (Mycena s.s.) driven by repeated elements and novel gene families across ecological guilds.</title>
        <authorList>
            <consortium name="Lawrence Berkeley National Laboratory"/>
            <person name="Harder C.B."/>
            <person name="Miyauchi S."/>
            <person name="Viragh M."/>
            <person name="Kuo A."/>
            <person name="Thoen E."/>
            <person name="Andreopoulos B."/>
            <person name="Lu D."/>
            <person name="Skrede I."/>
            <person name="Drula E."/>
            <person name="Henrissat B."/>
            <person name="Morin E."/>
            <person name="Kohler A."/>
            <person name="Barry K."/>
            <person name="LaButti K."/>
            <person name="Morin E."/>
            <person name="Salamov A."/>
            <person name="Lipzen A."/>
            <person name="Mereny Z."/>
            <person name="Hegedus B."/>
            <person name="Baldrian P."/>
            <person name="Stursova M."/>
            <person name="Weitz H."/>
            <person name="Taylor A."/>
            <person name="Grigoriev I.V."/>
            <person name="Nagy L.G."/>
            <person name="Martin F."/>
            <person name="Kauserud H."/>
        </authorList>
    </citation>
    <scope>NUCLEOTIDE SEQUENCE</scope>
    <source>
        <strain evidence="2">9144</strain>
    </source>
</reference>
<gene>
    <name evidence="2" type="ORF">GGX14DRAFT_568102</name>
</gene>
<organism evidence="2 3">
    <name type="scientific">Mycena pura</name>
    <dbReference type="NCBI Taxonomy" id="153505"/>
    <lineage>
        <taxon>Eukaryota</taxon>
        <taxon>Fungi</taxon>
        <taxon>Dikarya</taxon>
        <taxon>Basidiomycota</taxon>
        <taxon>Agaricomycotina</taxon>
        <taxon>Agaricomycetes</taxon>
        <taxon>Agaricomycetidae</taxon>
        <taxon>Agaricales</taxon>
        <taxon>Marasmiineae</taxon>
        <taxon>Mycenaceae</taxon>
        <taxon>Mycena</taxon>
    </lineage>
</organism>
<protein>
    <submittedName>
        <fullName evidence="2">Uncharacterized protein</fullName>
    </submittedName>
</protein>
<dbReference type="Proteomes" id="UP001219525">
    <property type="component" value="Unassembled WGS sequence"/>
</dbReference>
<keyword evidence="3" id="KW-1185">Reference proteome</keyword>
<dbReference type="EMBL" id="JARJCW010000039">
    <property type="protein sequence ID" value="KAJ7206547.1"/>
    <property type="molecule type" value="Genomic_DNA"/>
</dbReference>
<name>A0AAD6V9I5_9AGAR</name>
<feature type="region of interest" description="Disordered" evidence="1">
    <location>
        <begin position="106"/>
        <end position="211"/>
    </location>
</feature>
<evidence type="ECO:0000256" key="1">
    <source>
        <dbReference type="SAM" id="MobiDB-lite"/>
    </source>
</evidence>
<feature type="compositionally biased region" description="Low complexity" evidence="1">
    <location>
        <begin position="106"/>
        <end position="121"/>
    </location>
</feature>
<comment type="caution">
    <text evidence="2">The sequence shown here is derived from an EMBL/GenBank/DDBJ whole genome shotgun (WGS) entry which is preliminary data.</text>
</comment>
<feature type="compositionally biased region" description="Pro residues" evidence="1">
    <location>
        <begin position="189"/>
        <end position="210"/>
    </location>
</feature>
<feature type="compositionally biased region" description="Low complexity" evidence="1">
    <location>
        <begin position="160"/>
        <end position="177"/>
    </location>
</feature>
<sequence>MVWVSNYASVTIVVSVTTNNGGNGSNFDIYPKQNETWGQNHWERKGDDDITITWAGGKTTTFTIHKNDRVLVWDGAYGVQHDVVTTWVGRGGWEWVRRSPLAARRLPPAAHRPSPIPAARRPFPPTPRRRQPPVRGPSPLTLPAAHLDTRPARPLPVPRTVPAAARLSAARRSPTAAHRPSPIPTARRPFPPTPPPPPPRRQSRRPPPAYPVARLLYRPPQRLPRPAACPAVRRPPIPWPAFYTAARFATCPAHPPPLPPPLPPVRRLFHGPIL</sequence>
<accession>A0AAD6V9I5</accession>
<evidence type="ECO:0000313" key="2">
    <source>
        <dbReference type="EMBL" id="KAJ7206547.1"/>
    </source>
</evidence>
<evidence type="ECO:0000313" key="3">
    <source>
        <dbReference type="Proteomes" id="UP001219525"/>
    </source>
</evidence>
<proteinExistence type="predicted"/>
<dbReference type="AlphaFoldDB" id="A0AAD6V9I5"/>